<gene>
    <name evidence="4" type="ORF">JZ751_004747</name>
</gene>
<dbReference type="PROSITE" id="PS51034">
    <property type="entry name" value="ZP_2"/>
    <property type="match status" value="1"/>
</dbReference>
<dbReference type="FunFam" id="2.60.40.4100:FF:000002">
    <property type="entry name" value="Zona pellucida sperm-binding protein 3"/>
    <property type="match status" value="1"/>
</dbReference>
<dbReference type="PANTHER" id="PTHR11576">
    <property type="entry name" value="ZONA PELLUCIDA SPERM-BINDING PROTEIN 3"/>
    <property type="match status" value="1"/>
</dbReference>
<dbReference type="Proteomes" id="UP000824540">
    <property type="component" value="Unassembled WGS sequence"/>
</dbReference>
<accession>A0A8T2N4T6</accession>
<dbReference type="InterPro" id="IPR042235">
    <property type="entry name" value="ZP-C_dom"/>
</dbReference>
<feature type="non-terminal residue" evidence="4">
    <location>
        <position position="282"/>
    </location>
</feature>
<keyword evidence="5" id="KW-1185">Reference proteome</keyword>
<sequence length="282" mass="31722">FHYSYKVGYLPQIKTHHFYKQITQRSRFELVACSATWERLGAMEGYVIGQPMYFEARALSVSEDERLFVPTCYVTPSRSPPSALRFTVIENFGCMVDSQFHGSRSRFIRHERGVVRMMMDAFTFEGMVNESANGKLSQPYCEVILQMQTDLPNWVRNKNGWEELYDAAEVCSCCTSTCATPSSGTQLPDEYHILPQGRAKSKKAEATRATQKMVTSKAWVLEPGGGQVAGTAVVGWDEGAFAQEVPDEVGTHKEPDRPTEKSVEGLAVMETDKEPIQYVPFE</sequence>
<dbReference type="GO" id="GO:0035803">
    <property type="term" value="P:egg coat formation"/>
    <property type="evidence" value="ECO:0007669"/>
    <property type="project" value="TreeGrafter"/>
</dbReference>
<dbReference type="OrthoDB" id="8902383at2759"/>
<evidence type="ECO:0000259" key="3">
    <source>
        <dbReference type="PROSITE" id="PS51034"/>
    </source>
</evidence>
<name>A0A8T2N4T6_9TELE</name>
<feature type="domain" description="ZP" evidence="3">
    <location>
        <begin position="1"/>
        <end position="162"/>
    </location>
</feature>
<dbReference type="PANTHER" id="PTHR11576:SF15">
    <property type="entry name" value="ZONA PELLUCIDA SPERM-BINDING PROTEIN 3-LIKE"/>
    <property type="match status" value="1"/>
</dbReference>
<feature type="non-terminal residue" evidence="4">
    <location>
        <position position="1"/>
    </location>
</feature>
<dbReference type="AlphaFoldDB" id="A0A8T2N4T6"/>
<dbReference type="Pfam" id="PF00100">
    <property type="entry name" value="Zona_pellucida"/>
    <property type="match status" value="1"/>
</dbReference>
<dbReference type="InterPro" id="IPR001507">
    <property type="entry name" value="ZP_dom"/>
</dbReference>
<dbReference type="GO" id="GO:0032190">
    <property type="term" value="F:acrosin binding"/>
    <property type="evidence" value="ECO:0007669"/>
    <property type="project" value="TreeGrafter"/>
</dbReference>
<feature type="region of interest" description="Disordered" evidence="2">
    <location>
        <begin position="245"/>
        <end position="269"/>
    </location>
</feature>
<evidence type="ECO:0000256" key="1">
    <source>
        <dbReference type="ARBA" id="ARBA00023157"/>
    </source>
</evidence>
<evidence type="ECO:0000313" key="4">
    <source>
        <dbReference type="EMBL" id="KAG9335425.1"/>
    </source>
</evidence>
<keyword evidence="1" id="KW-1015">Disulfide bond</keyword>
<evidence type="ECO:0000256" key="2">
    <source>
        <dbReference type="SAM" id="MobiDB-lite"/>
    </source>
</evidence>
<dbReference type="InterPro" id="IPR055355">
    <property type="entry name" value="ZP-C"/>
</dbReference>
<dbReference type="GO" id="GO:2000344">
    <property type="term" value="P:positive regulation of acrosome reaction"/>
    <property type="evidence" value="ECO:0007669"/>
    <property type="project" value="TreeGrafter"/>
</dbReference>
<organism evidence="4 5">
    <name type="scientific">Albula glossodonta</name>
    <name type="common">roundjaw bonefish</name>
    <dbReference type="NCBI Taxonomy" id="121402"/>
    <lineage>
        <taxon>Eukaryota</taxon>
        <taxon>Metazoa</taxon>
        <taxon>Chordata</taxon>
        <taxon>Craniata</taxon>
        <taxon>Vertebrata</taxon>
        <taxon>Euteleostomi</taxon>
        <taxon>Actinopterygii</taxon>
        <taxon>Neopterygii</taxon>
        <taxon>Teleostei</taxon>
        <taxon>Albuliformes</taxon>
        <taxon>Albulidae</taxon>
        <taxon>Albula</taxon>
    </lineage>
</organism>
<protein>
    <recommendedName>
        <fullName evidence="3">ZP domain-containing protein</fullName>
    </recommendedName>
</protein>
<feature type="compositionally biased region" description="Basic and acidic residues" evidence="2">
    <location>
        <begin position="249"/>
        <end position="263"/>
    </location>
</feature>
<reference evidence="4" key="1">
    <citation type="thesis" date="2021" institute="BYU ScholarsArchive" country="Provo, UT, USA">
        <title>Applications of and Algorithms for Genome Assembly and Genomic Analyses with an Emphasis on Marine Teleosts.</title>
        <authorList>
            <person name="Pickett B.D."/>
        </authorList>
    </citation>
    <scope>NUCLEOTIDE SEQUENCE</scope>
    <source>
        <strain evidence="4">HI-2016</strain>
    </source>
</reference>
<comment type="caution">
    <text evidence="4">The sequence shown here is derived from an EMBL/GenBank/DDBJ whole genome shotgun (WGS) entry which is preliminary data.</text>
</comment>
<dbReference type="Gene3D" id="2.60.40.4100">
    <property type="entry name" value="Zona pellucida, ZP-C domain"/>
    <property type="match status" value="1"/>
</dbReference>
<evidence type="ECO:0000313" key="5">
    <source>
        <dbReference type="Proteomes" id="UP000824540"/>
    </source>
</evidence>
<proteinExistence type="predicted"/>
<dbReference type="GO" id="GO:0031012">
    <property type="term" value="C:extracellular matrix"/>
    <property type="evidence" value="ECO:0007669"/>
    <property type="project" value="TreeGrafter"/>
</dbReference>
<dbReference type="EMBL" id="JAFBMS010000120">
    <property type="protein sequence ID" value="KAG9335425.1"/>
    <property type="molecule type" value="Genomic_DNA"/>
</dbReference>
<dbReference type="GO" id="GO:0007339">
    <property type="term" value="P:binding of sperm to zona pellucida"/>
    <property type="evidence" value="ECO:0007669"/>
    <property type="project" value="TreeGrafter"/>
</dbReference>